<dbReference type="EC" id="1.1.1.154" evidence="3"/>
<proteinExistence type="inferred from homology"/>
<gene>
    <name evidence="3" type="primary">allD3</name>
    <name evidence="3" type="ORF">HMPREF0004_4622</name>
</gene>
<protein>
    <submittedName>
        <fullName evidence="3">Malate/L-lactate dehydrogenase</fullName>
        <ecNumber evidence="3">1.1.1.154</ecNumber>
    </submittedName>
</protein>
<dbReference type="Gene3D" id="3.30.1370.60">
    <property type="entry name" value="Hypothetical oxidoreductase yiak, domain 2"/>
    <property type="match status" value="1"/>
</dbReference>
<comment type="similarity">
    <text evidence="1">Belongs to the LDH2/MDH2 oxidoreductase family.</text>
</comment>
<dbReference type="GO" id="GO:0009040">
    <property type="term" value="F:ureidoglycolate dehydrogenase activity"/>
    <property type="evidence" value="ECO:0007669"/>
    <property type="project" value="UniProtKB-EC"/>
</dbReference>
<dbReference type="HOGENOM" id="CLU_040452_0_0_4"/>
<dbReference type="AlphaFoldDB" id="D4XGM5"/>
<dbReference type="Proteomes" id="UP000004510">
    <property type="component" value="Unassembled WGS sequence"/>
</dbReference>
<name>D4XGM5_9BURK</name>
<accession>D4XGM5</accession>
<dbReference type="PANTHER" id="PTHR11091">
    <property type="entry name" value="OXIDOREDUCTASE-RELATED"/>
    <property type="match status" value="1"/>
</dbReference>
<sequence length="353" mass="37407">MPARAMQCSTGGNVNTDKIHLSIEQVYALSLDVLSRNGFSPEHASAIARTITAAQRDDCQSHGMYRLIGCVRTLQSGLVSPSALPVITHPTAAVVQVDAQRAYSLLAFQEGLPHLVEKTRRNGVAVLAINNCFHFSALWPEVEAIAQHGLAAVAMTPSHSWVAPAGGTRPVFGTNPLAFAWPRPGPYPYVFDFATSMVARGEIELHRRTGRPIPEGWAIDAEGRPTTDAAAGMAGAMLTFGSYKGSALSTMIELLAGPLIGDWTSMQSQAFDAGKGGAPLHGELLIALDPDILGRGMAPANAQAAEAMLDAISGQGARLPSERRFKARAKSEEEGLWVGRALYDEILSLAGTA</sequence>
<dbReference type="InterPro" id="IPR036111">
    <property type="entry name" value="Mal/L-sulfo/L-lacto_DH-like_sf"/>
</dbReference>
<evidence type="ECO:0000256" key="2">
    <source>
        <dbReference type="ARBA" id="ARBA00023002"/>
    </source>
</evidence>
<keyword evidence="2 3" id="KW-0560">Oxidoreductase</keyword>
<reference evidence="4" key="1">
    <citation type="submission" date="2010-03" db="EMBL/GenBank/DDBJ databases">
        <title>Complete sequence of Mobiluncus curtisii ATCC 43063.</title>
        <authorList>
            <person name="Muzny D."/>
            <person name="Qin X."/>
            <person name="Deng J."/>
            <person name="Jiang H."/>
            <person name="Liu Y."/>
            <person name="Qu J."/>
            <person name="Song X.-Z."/>
            <person name="Zhang L."/>
            <person name="Thornton R."/>
            <person name="Coyle M."/>
            <person name="Francisco L."/>
            <person name="Jackson L."/>
            <person name="Javaid M."/>
            <person name="Korchina V."/>
            <person name="Kovar C."/>
            <person name="Mata R."/>
            <person name="Mathew T."/>
            <person name="Ngo R."/>
            <person name="Nguyen L."/>
            <person name="Nguyen N."/>
            <person name="Okwuonu G."/>
            <person name="Ongeri F."/>
            <person name="Pham C."/>
            <person name="Simmons D."/>
            <person name="Wilczek-Boney K."/>
            <person name="Hale W."/>
            <person name="Jakkamsetti A."/>
            <person name="Pham P."/>
            <person name="Ruth R."/>
            <person name="San Lucas F."/>
            <person name="Warren J."/>
            <person name="Zhang J."/>
            <person name="Zhao Z."/>
            <person name="Zhou C."/>
            <person name="Zhu D."/>
            <person name="Lee S."/>
            <person name="Bess C."/>
            <person name="Blankenburg K."/>
            <person name="Forbes L."/>
            <person name="Fu Q."/>
            <person name="Gubbala S."/>
            <person name="Hirani K."/>
            <person name="Jayaseelan J.C."/>
            <person name="Lara F."/>
            <person name="Munidasa M."/>
            <person name="Palculict T."/>
            <person name="Patil S."/>
            <person name="Pu L.-L."/>
            <person name="Saada N."/>
            <person name="Tang L."/>
            <person name="Weissenberger G."/>
            <person name="Zhu Y."/>
            <person name="Hemphill L."/>
            <person name="Shang Y."/>
            <person name="Youmans B."/>
            <person name="Ayvaz T."/>
            <person name="Ross M."/>
            <person name="Santibanez J."/>
            <person name="Aqrawi P."/>
            <person name="Gross S."/>
            <person name="Joshi V."/>
            <person name="Fowler G."/>
            <person name="Nazareth L."/>
            <person name="Reid J."/>
            <person name="Worley K."/>
            <person name="Petrosino J."/>
            <person name="Highlander S."/>
            <person name="Gibbs R."/>
            <person name="Gibbs R."/>
        </authorList>
    </citation>
    <scope>NUCLEOTIDE SEQUENCE [LARGE SCALE GENOMIC DNA]</scope>
    <source>
        <strain evidence="4">ATCC 43553</strain>
    </source>
</reference>
<dbReference type="InterPro" id="IPR043144">
    <property type="entry name" value="Mal/L-sulf/L-lact_DH-like_ah"/>
</dbReference>
<dbReference type="PATRIC" id="fig|742159.3.peg.123"/>
<dbReference type="Pfam" id="PF02615">
    <property type="entry name" value="Ldh_2"/>
    <property type="match status" value="1"/>
</dbReference>
<dbReference type="Gene3D" id="1.10.1530.10">
    <property type="match status" value="1"/>
</dbReference>
<evidence type="ECO:0000313" key="4">
    <source>
        <dbReference type="Proteomes" id="UP000004510"/>
    </source>
</evidence>
<comment type="caution">
    <text evidence="3">The sequence shown here is derived from an EMBL/GenBank/DDBJ whole genome shotgun (WGS) entry which is preliminary data.</text>
</comment>
<organism evidence="3 4">
    <name type="scientific">Achromobacter piechaudii ATCC 43553</name>
    <dbReference type="NCBI Taxonomy" id="742159"/>
    <lineage>
        <taxon>Bacteria</taxon>
        <taxon>Pseudomonadati</taxon>
        <taxon>Pseudomonadota</taxon>
        <taxon>Betaproteobacteria</taxon>
        <taxon>Burkholderiales</taxon>
        <taxon>Alcaligenaceae</taxon>
        <taxon>Achromobacter</taxon>
    </lineage>
</organism>
<dbReference type="EMBL" id="ADMS01000105">
    <property type="protein sequence ID" value="EFF74032.1"/>
    <property type="molecule type" value="Genomic_DNA"/>
</dbReference>
<dbReference type="InterPro" id="IPR003767">
    <property type="entry name" value="Malate/L-lactate_DH-like"/>
</dbReference>
<dbReference type="PANTHER" id="PTHR11091:SF0">
    <property type="entry name" value="MALATE DEHYDROGENASE"/>
    <property type="match status" value="1"/>
</dbReference>
<evidence type="ECO:0000313" key="3">
    <source>
        <dbReference type="EMBL" id="EFF74032.1"/>
    </source>
</evidence>
<evidence type="ECO:0000256" key="1">
    <source>
        <dbReference type="ARBA" id="ARBA00006056"/>
    </source>
</evidence>
<dbReference type="eggNOG" id="COG2055">
    <property type="taxonomic scope" value="Bacteria"/>
</dbReference>
<dbReference type="SUPFAM" id="SSF89733">
    <property type="entry name" value="L-sulfolactate dehydrogenase-like"/>
    <property type="match status" value="1"/>
</dbReference>
<dbReference type="InterPro" id="IPR043143">
    <property type="entry name" value="Mal/L-sulf/L-lact_DH-like_NADP"/>
</dbReference>